<proteinExistence type="predicted"/>
<gene>
    <name evidence="1" type="primary">ORF120041</name>
    <name evidence="2" type="synonym">ORF120055</name>
</gene>
<evidence type="ECO:0000313" key="1">
    <source>
        <dbReference type="EMBL" id="CEK80273.1"/>
    </source>
</evidence>
<evidence type="ECO:0000313" key="2">
    <source>
        <dbReference type="EMBL" id="CEK80274.1"/>
    </source>
</evidence>
<feature type="non-terminal residue" evidence="1">
    <location>
        <position position="1"/>
    </location>
</feature>
<sequence>VACWLKHTFCVPQASSSTCYQSQGNNRNGHNYIEQHGKDAKIQTNNKVHSKWESSNGI</sequence>
<organism evidence="1">
    <name type="scientific">Arion vulgaris</name>
    <dbReference type="NCBI Taxonomy" id="1028688"/>
    <lineage>
        <taxon>Eukaryota</taxon>
        <taxon>Metazoa</taxon>
        <taxon>Spiralia</taxon>
        <taxon>Lophotrochozoa</taxon>
        <taxon>Mollusca</taxon>
        <taxon>Gastropoda</taxon>
        <taxon>Heterobranchia</taxon>
        <taxon>Euthyneura</taxon>
        <taxon>Panpulmonata</taxon>
        <taxon>Eupulmonata</taxon>
        <taxon>Stylommatophora</taxon>
        <taxon>Helicina</taxon>
        <taxon>Arionoidea</taxon>
        <taxon>Arionidae</taxon>
        <taxon>Arion</taxon>
    </lineage>
</organism>
<protein>
    <submittedName>
        <fullName evidence="1">Uncharacterized protein</fullName>
    </submittedName>
</protein>
<name>A0A0B7AHH5_9EUPU</name>
<reference evidence="1" key="1">
    <citation type="submission" date="2014-12" db="EMBL/GenBank/DDBJ databases">
        <title>Insight into the proteome of Arion vulgaris.</title>
        <authorList>
            <person name="Aradska J."/>
            <person name="Bulat T."/>
            <person name="Smidak R."/>
            <person name="Sarate P."/>
            <person name="Gangsoo J."/>
            <person name="Sialana F."/>
            <person name="Bilban M."/>
            <person name="Lubec G."/>
        </authorList>
    </citation>
    <scope>NUCLEOTIDE SEQUENCE</scope>
    <source>
        <tissue evidence="1">Skin</tissue>
    </source>
</reference>
<dbReference type="EMBL" id="HACG01033409">
    <property type="protein sequence ID" value="CEK80274.1"/>
    <property type="molecule type" value="Transcribed_RNA"/>
</dbReference>
<dbReference type="AlphaFoldDB" id="A0A0B7AHH5"/>
<accession>A0A0B7AHH5</accession>
<dbReference type="EMBL" id="HACG01033408">
    <property type="protein sequence ID" value="CEK80273.1"/>
    <property type="molecule type" value="Transcribed_RNA"/>
</dbReference>